<dbReference type="InterPro" id="IPR004570">
    <property type="entry name" value="Phosphatidylglycerol_P_synth"/>
</dbReference>
<evidence type="ECO:0000256" key="3">
    <source>
        <dbReference type="ARBA" id="ARBA00010441"/>
    </source>
</evidence>
<name>L7KH09_9ACTN</name>
<dbReference type="eggNOG" id="COG0558">
    <property type="taxonomic scope" value="Bacteria"/>
</dbReference>
<proteinExistence type="inferred from homology"/>
<dbReference type="EMBL" id="BANR01000005">
    <property type="protein sequence ID" value="GAC48170.1"/>
    <property type="molecule type" value="Genomic_DNA"/>
</dbReference>
<dbReference type="PANTHER" id="PTHR14269">
    <property type="entry name" value="CDP-DIACYLGLYCEROL--GLYCEROL-3-PHOSPHATE 3-PHOSPHATIDYLTRANSFERASE-RELATED"/>
    <property type="match status" value="1"/>
</dbReference>
<dbReference type="OrthoDB" id="9796672at2"/>
<feature type="transmembrane region" description="Helical" evidence="15">
    <location>
        <begin position="20"/>
        <end position="40"/>
    </location>
</feature>
<feature type="compositionally biased region" description="Basic and acidic residues" evidence="14">
    <location>
        <begin position="231"/>
        <end position="253"/>
    </location>
</feature>
<feature type="region of interest" description="Disordered" evidence="14">
    <location>
        <begin position="199"/>
        <end position="253"/>
    </location>
</feature>
<protein>
    <recommendedName>
        <fullName evidence="12">CDP-diacylglycerol--glycerol-3-phosphate 3-phosphatidyltransferase</fullName>
        <ecNumber evidence="12">2.7.8.5</ecNumber>
    </recommendedName>
</protein>
<keyword evidence="6 15" id="KW-0812">Transmembrane</keyword>
<evidence type="ECO:0000256" key="2">
    <source>
        <dbReference type="ARBA" id="ARBA00005074"/>
    </source>
</evidence>
<keyword evidence="10" id="KW-0594">Phospholipid biosynthesis</keyword>
<dbReference type="InterPro" id="IPR050324">
    <property type="entry name" value="CDP-alcohol_PTase-I"/>
</dbReference>
<evidence type="ECO:0000256" key="7">
    <source>
        <dbReference type="ARBA" id="ARBA00022989"/>
    </source>
</evidence>
<dbReference type="AlphaFoldDB" id="L7KH09"/>
<evidence type="ECO:0000256" key="12">
    <source>
        <dbReference type="NCBIfam" id="TIGR00560"/>
    </source>
</evidence>
<evidence type="ECO:0000256" key="15">
    <source>
        <dbReference type="SAM" id="Phobius"/>
    </source>
</evidence>
<dbReference type="Gene3D" id="1.20.120.1760">
    <property type="match status" value="1"/>
</dbReference>
<evidence type="ECO:0000256" key="11">
    <source>
        <dbReference type="ARBA" id="ARBA00023264"/>
    </source>
</evidence>
<dbReference type="InterPro" id="IPR048254">
    <property type="entry name" value="CDP_ALCOHOL_P_TRANSF_CS"/>
</dbReference>
<keyword evidence="17" id="KW-1185">Reference proteome</keyword>
<dbReference type="PROSITE" id="PS00379">
    <property type="entry name" value="CDP_ALCOHOL_P_TRANSF"/>
    <property type="match status" value="1"/>
</dbReference>
<dbReference type="STRING" id="1220583.GOACH_05_00380"/>
<dbReference type="InterPro" id="IPR043130">
    <property type="entry name" value="CDP-OH_PTrfase_TM_dom"/>
</dbReference>
<dbReference type="PANTHER" id="PTHR14269:SF52">
    <property type="entry name" value="PHOSPHATIDYLGLYCEROPHOSPHATE SYNTHASE-RELATED"/>
    <property type="match status" value="1"/>
</dbReference>
<dbReference type="UniPathway" id="UPA00085"/>
<evidence type="ECO:0000313" key="17">
    <source>
        <dbReference type="Proteomes" id="UP000010988"/>
    </source>
</evidence>
<feature type="compositionally biased region" description="Low complexity" evidence="14">
    <location>
        <begin position="214"/>
        <end position="230"/>
    </location>
</feature>
<dbReference type="GO" id="GO:0008444">
    <property type="term" value="F:CDP-diacylglycerol-glycerol-3-phosphate 3-phosphatidyltransferase activity"/>
    <property type="evidence" value="ECO:0007669"/>
    <property type="project" value="UniProtKB-UniRule"/>
</dbReference>
<evidence type="ECO:0000256" key="4">
    <source>
        <dbReference type="ARBA" id="ARBA00022516"/>
    </source>
</evidence>
<dbReference type="GO" id="GO:0046474">
    <property type="term" value="P:glycerophospholipid biosynthetic process"/>
    <property type="evidence" value="ECO:0007669"/>
    <property type="project" value="TreeGrafter"/>
</dbReference>
<dbReference type="EC" id="2.7.8.5" evidence="12"/>
<evidence type="ECO:0000256" key="1">
    <source>
        <dbReference type="ARBA" id="ARBA00004141"/>
    </source>
</evidence>
<organism evidence="16 17">
    <name type="scientific">Gordonia aichiensis NBRC 108223</name>
    <dbReference type="NCBI Taxonomy" id="1220583"/>
    <lineage>
        <taxon>Bacteria</taxon>
        <taxon>Bacillati</taxon>
        <taxon>Actinomycetota</taxon>
        <taxon>Actinomycetes</taxon>
        <taxon>Mycobacteriales</taxon>
        <taxon>Gordoniaceae</taxon>
        <taxon>Gordonia</taxon>
    </lineage>
</organism>
<comment type="similarity">
    <text evidence="3 13">Belongs to the CDP-alcohol phosphatidyltransferase class-I family.</text>
</comment>
<dbReference type="RefSeq" id="WP_005172866.1">
    <property type="nucleotide sequence ID" value="NZ_BANR01000005.1"/>
</dbReference>
<dbReference type="InterPro" id="IPR000462">
    <property type="entry name" value="CDP-OH_P_trans"/>
</dbReference>
<evidence type="ECO:0000256" key="6">
    <source>
        <dbReference type="ARBA" id="ARBA00022692"/>
    </source>
</evidence>
<keyword evidence="8" id="KW-0443">Lipid metabolism</keyword>
<keyword evidence="7 15" id="KW-1133">Transmembrane helix</keyword>
<dbReference type="NCBIfam" id="TIGR00560">
    <property type="entry name" value="pgsA"/>
    <property type="match status" value="1"/>
</dbReference>
<keyword evidence="9 15" id="KW-0472">Membrane</keyword>
<gene>
    <name evidence="16" type="primary">pgsA</name>
    <name evidence="16" type="ORF">GOACH_05_00380</name>
</gene>
<evidence type="ECO:0000313" key="16">
    <source>
        <dbReference type="EMBL" id="GAC48170.1"/>
    </source>
</evidence>
<feature type="transmembrane region" description="Helical" evidence="15">
    <location>
        <begin position="86"/>
        <end position="102"/>
    </location>
</feature>
<evidence type="ECO:0000256" key="5">
    <source>
        <dbReference type="ARBA" id="ARBA00022679"/>
    </source>
</evidence>
<evidence type="ECO:0000256" key="8">
    <source>
        <dbReference type="ARBA" id="ARBA00023098"/>
    </source>
</evidence>
<keyword evidence="4" id="KW-0444">Lipid biosynthesis</keyword>
<sequence length="253" mass="27226">MRTPDHITDPVDPVPVVNIANALTVFRILLVPVFIVVLFIDGGHDTVWRIVAALVFAGAAFTDRVDGRLARERGLVTDFGKMADPIADKALIGAALIGLSVLGDLSWWVTGIIGVRELWVTLLRFWVIRYAVIPASRGGKLKTLLQSVGIGLLVLPLGGAWHTAAMVIMWVAVAVTVVTGIDYTWQALRVRVQAARSDSTTGSLRKSPTPPAEPRASSKSRSSSKSTVSAERARDDDGRVDVDTSSPRHSDTV</sequence>
<keyword evidence="5 13" id="KW-0808">Transferase</keyword>
<evidence type="ECO:0000256" key="13">
    <source>
        <dbReference type="RuleBase" id="RU003750"/>
    </source>
</evidence>
<dbReference type="Pfam" id="PF01066">
    <property type="entry name" value="CDP-OH_P_transf"/>
    <property type="match status" value="1"/>
</dbReference>
<reference evidence="16 17" key="1">
    <citation type="submission" date="2012-12" db="EMBL/GenBank/DDBJ databases">
        <title>Whole genome shotgun sequence of Gordonia aichiensis NBRC 108223.</title>
        <authorList>
            <person name="Isaki-Nakamura S."/>
            <person name="Hosoyama A."/>
            <person name="Tsuchikane K."/>
            <person name="Ando Y."/>
            <person name="Baba S."/>
            <person name="Ohji S."/>
            <person name="Hamada M."/>
            <person name="Tamura T."/>
            <person name="Yamazoe A."/>
            <person name="Yamazaki S."/>
            <person name="Fujita N."/>
        </authorList>
    </citation>
    <scope>NUCLEOTIDE SEQUENCE [LARGE SCALE GENOMIC DNA]</scope>
    <source>
        <strain evidence="16 17">NBRC 108223</strain>
    </source>
</reference>
<dbReference type="Proteomes" id="UP000010988">
    <property type="component" value="Unassembled WGS sequence"/>
</dbReference>
<comment type="pathway">
    <text evidence="2">Lipid metabolism; phospholipid metabolism.</text>
</comment>
<comment type="subcellular location">
    <subcellularLocation>
        <location evidence="1">Membrane</location>
        <topology evidence="1">Multi-pass membrane protein</topology>
    </subcellularLocation>
</comment>
<comment type="caution">
    <text evidence="16">The sequence shown here is derived from an EMBL/GenBank/DDBJ whole genome shotgun (WGS) entry which is preliminary data.</text>
</comment>
<evidence type="ECO:0000256" key="9">
    <source>
        <dbReference type="ARBA" id="ARBA00023136"/>
    </source>
</evidence>
<evidence type="ECO:0000256" key="10">
    <source>
        <dbReference type="ARBA" id="ARBA00023209"/>
    </source>
</evidence>
<accession>L7KH09</accession>
<dbReference type="GO" id="GO:0016020">
    <property type="term" value="C:membrane"/>
    <property type="evidence" value="ECO:0007669"/>
    <property type="project" value="UniProtKB-SubCell"/>
</dbReference>
<feature type="transmembrane region" description="Helical" evidence="15">
    <location>
        <begin position="167"/>
        <end position="185"/>
    </location>
</feature>
<evidence type="ECO:0000256" key="14">
    <source>
        <dbReference type="SAM" id="MobiDB-lite"/>
    </source>
</evidence>
<keyword evidence="11" id="KW-1208">Phospholipid metabolism</keyword>